<dbReference type="RefSeq" id="WP_172423432.1">
    <property type="nucleotide sequence ID" value="NZ_CP019717.1"/>
</dbReference>
<dbReference type="Proteomes" id="UP000464330">
    <property type="component" value="Chromosome"/>
</dbReference>
<reference evidence="2 3" key="1">
    <citation type="journal article" date="2020" name="Int. J. Med. Microbiol.">
        <title>Discovery of Paenibacillus larvae ERIC V: Phenotypic and genomic comparison to genotypes ERIC I-IV reveal different inventories of virulence factors which correlate with epidemiological prevalences of American Foulbrood.</title>
        <authorList>
            <person name="Beims H."/>
            <person name="Bunk B."/>
            <person name="Erler S."/>
            <person name="Mohr K.I."/>
            <person name="Sproer C."/>
            <person name="Pradella S."/>
            <person name="Gunther G."/>
            <person name="Rohde M."/>
            <person name="von der Ohe W."/>
            <person name="Steinert M."/>
        </authorList>
    </citation>
    <scope>NUCLEOTIDE SEQUENCE [LARGE SCALE GENOMIC DNA]</scope>
    <source>
        <strain evidence="2">Eric_V</strain>
    </source>
</reference>
<name>A0A6C0QTY4_9BACL</name>
<proteinExistence type="predicted"/>
<accession>A0A6C0QTY4</accession>
<dbReference type="AlphaFoldDB" id="A0A6C0QTY4"/>
<dbReference type="Pfam" id="PF21793">
    <property type="entry name" value="DUF6877"/>
    <property type="match status" value="1"/>
</dbReference>
<evidence type="ECO:0000259" key="1">
    <source>
        <dbReference type="Pfam" id="PF21793"/>
    </source>
</evidence>
<protein>
    <recommendedName>
        <fullName evidence="1">DUF6877 domain-containing protein</fullName>
    </recommendedName>
</protein>
<evidence type="ECO:0000313" key="3">
    <source>
        <dbReference type="Proteomes" id="UP000464330"/>
    </source>
</evidence>
<evidence type="ECO:0000313" key="2">
    <source>
        <dbReference type="EMBL" id="QHZ52174.1"/>
    </source>
</evidence>
<dbReference type="InterPro" id="IPR049242">
    <property type="entry name" value="DUF6877"/>
</dbReference>
<organism evidence="2 3">
    <name type="scientific">Paenibacillus larvae subsp. larvae</name>
    <dbReference type="NCBI Taxonomy" id="147375"/>
    <lineage>
        <taxon>Bacteria</taxon>
        <taxon>Bacillati</taxon>
        <taxon>Bacillota</taxon>
        <taxon>Bacilli</taxon>
        <taxon>Bacillales</taxon>
        <taxon>Paenibacillaceae</taxon>
        <taxon>Paenibacillus</taxon>
    </lineage>
</organism>
<feature type="domain" description="DUF6877" evidence="1">
    <location>
        <begin position="13"/>
        <end position="63"/>
    </location>
</feature>
<sequence length="79" mass="8994">MNSGCECNDGVQDPLREILKISGKLPPVVLRDIDQRIGDWLAMGGRTTDSYIVQQLRYAKRFLDQEEEHGIKTDRTTSD</sequence>
<gene>
    <name evidence="2" type="ORF">ERICV_03060</name>
</gene>
<dbReference type="EMBL" id="CP019717">
    <property type="protein sequence ID" value="QHZ52174.1"/>
    <property type="molecule type" value="Genomic_DNA"/>
</dbReference>